<reference evidence="1 2" key="1">
    <citation type="submission" date="2021-03" db="EMBL/GenBank/DDBJ databases">
        <title>Aliifodinibius sp. nov., a new bacterium isolated from saline soil.</title>
        <authorList>
            <person name="Galisteo C."/>
            <person name="De La Haba R."/>
            <person name="Sanchez-Porro C."/>
            <person name="Ventosa A."/>
        </authorList>
    </citation>
    <scope>NUCLEOTIDE SEQUENCE [LARGE SCALE GENOMIC DNA]</scope>
    <source>
        <strain evidence="1 2">1BSP15-2V2</strain>
    </source>
</reference>
<dbReference type="CDD" id="cd00586">
    <property type="entry name" value="4HBT"/>
    <property type="match status" value="1"/>
</dbReference>
<dbReference type="PANTHER" id="PTHR31793:SF24">
    <property type="entry name" value="LONG-CHAIN ACYL-COA THIOESTERASE FADM"/>
    <property type="match status" value="1"/>
</dbReference>
<accession>A0ABT3PLQ4</accession>
<dbReference type="SUPFAM" id="SSF54637">
    <property type="entry name" value="Thioesterase/thiol ester dehydrase-isomerase"/>
    <property type="match status" value="1"/>
</dbReference>
<name>A0ABT3PLQ4_9BACT</name>
<proteinExistence type="predicted"/>
<dbReference type="Gene3D" id="3.10.129.10">
    <property type="entry name" value="Hotdog Thioesterase"/>
    <property type="match status" value="1"/>
</dbReference>
<dbReference type="Pfam" id="PF13279">
    <property type="entry name" value="4HBT_2"/>
    <property type="match status" value="1"/>
</dbReference>
<gene>
    <name evidence="1" type="ORF">J6I44_04610</name>
</gene>
<evidence type="ECO:0000313" key="1">
    <source>
        <dbReference type="EMBL" id="MCW9706119.1"/>
    </source>
</evidence>
<dbReference type="Proteomes" id="UP001207918">
    <property type="component" value="Unassembled WGS sequence"/>
</dbReference>
<dbReference type="RefSeq" id="WP_265764814.1">
    <property type="nucleotide sequence ID" value="NZ_JAGGJA010000002.1"/>
</dbReference>
<dbReference type="PANTHER" id="PTHR31793">
    <property type="entry name" value="4-HYDROXYBENZOYL-COA THIOESTERASE FAMILY MEMBER"/>
    <property type="match status" value="1"/>
</dbReference>
<sequence>MEQYSKTYEVRWSDMDPNRHLRHSVYLDYAAQTRVALFSDYGLPIDEIAKIGLGPILFREEIKYLREVNAMEKVKIFCELRWMYENGSRWSFFHRMTKNGDTPVAELTVDGAWLDLERRKLGTVSNKMLEIMKQYPRTKDFEWKAQNSESNP</sequence>
<keyword evidence="2" id="KW-1185">Reference proteome</keyword>
<evidence type="ECO:0000313" key="2">
    <source>
        <dbReference type="Proteomes" id="UP001207918"/>
    </source>
</evidence>
<dbReference type="InterPro" id="IPR050563">
    <property type="entry name" value="4-hydroxybenzoyl-CoA_TE"/>
</dbReference>
<organism evidence="1 2">
    <name type="scientific">Fodinibius salsisoli</name>
    <dbReference type="NCBI Taxonomy" id="2820877"/>
    <lineage>
        <taxon>Bacteria</taxon>
        <taxon>Pseudomonadati</taxon>
        <taxon>Balneolota</taxon>
        <taxon>Balneolia</taxon>
        <taxon>Balneolales</taxon>
        <taxon>Balneolaceae</taxon>
        <taxon>Fodinibius</taxon>
    </lineage>
</organism>
<protein>
    <submittedName>
        <fullName evidence="1">Thioesterase family protein</fullName>
    </submittedName>
</protein>
<comment type="caution">
    <text evidence="1">The sequence shown here is derived from an EMBL/GenBank/DDBJ whole genome shotgun (WGS) entry which is preliminary data.</text>
</comment>
<dbReference type="InterPro" id="IPR029069">
    <property type="entry name" value="HotDog_dom_sf"/>
</dbReference>
<dbReference type="EMBL" id="JAGGJA010000002">
    <property type="protein sequence ID" value="MCW9706119.1"/>
    <property type="molecule type" value="Genomic_DNA"/>
</dbReference>